<dbReference type="GO" id="GO:0004252">
    <property type="term" value="F:serine-type endopeptidase activity"/>
    <property type="evidence" value="ECO:0007669"/>
    <property type="project" value="InterPro"/>
</dbReference>
<dbReference type="Proteomes" id="UP001170481">
    <property type="component" value="Unassembled WGS sequence"/>
</dbReference>
<name>A0AAP4X103_9GAMM</name>
<dbReference type="SUPFAM" id="SSF51306">
    <property type="entry name" value="LexA/Signal peptidase"/>
    <property type="match status" value="1"/>
</dbReference>
<dbReference type="Pfam" id="PF10502">
    <property type="entry name" value="Peptidase_S26"/>
    <property type="match status" value="1"/>
</dbReference>
<dbReference type="InterPro" id="IPR036286">
    <property type="entry name" value="LexA/Signal_pep-like_sf"/>
</dbReference>
<dbReference type="EMBL" id="JAUORK010000005">
    <property type="protein sequence ID" value="MDO6671573.1"/>
    <property type="molecule type" value="Genomic_DNA"/>
</dbReference>
<dbReference type="GO" id="GO:0006465">
    <property type="term" value="P:signal peptide processing"/>
    <property type="evidence" value="ECO:0007669"/>
    <property type="project" value="InterPro"/>
</dbReference>
<protein>
    <submittedName>
        <fullName evidence="2">S24 family peptidase</fullName>
    </submittedName>
</protein>
<comment type="caution">
    <text evidence="2">The sequence shown here is derived from an EMBL/GenBank/DDBJ whole genome shotgun (WGS) entry which is preliminary data.</text>
</comment>
<feature type="domain" description="Peptidase S26" evidence="1">
    <location>
        <begin position="14"/>
        <end position="69"/>
    </location>
</feature>
<evidence type="ECO:0000313" key="3">
    <source>
        <dbReference type="Proteomes" id="UP001170481"/>
    </source>
</evidence>
<dbReference type="RefSeq" id="WP_303593206.1">
    <property type="nucleotide sequence ID" value="NZ_JAUORK010000005.1"/>
</dbReference>
<dbReference type="CDD" id="cd06462">
    <property type="entry name" value="Peptidase_S24_S26"/>
    <property type="match status" value="1"/>
</dbReference>
<evidence type="ECO:0000259" key="1">
    <source>
        <dbReference type="Pfam" id="PF10502"/>
    </source>
</evidence>
<dbReference type="InterPro" id="IPR019533">
    <property type="entry name" value="Peptidase_S26"/>
</dbReference>
<organism evidence="2 3">
    <name type="scientific">Cobetia amphilecti</name>
    <dbReference type="NCBI Taxonomy" id="1055104"/>
    <lineage>
        <taxon>Bacteria</taxon>
        <taxon>Pseudomonadati</taxon>
        <taxon>Pseudomonadota</taxon>
        <taxon>Gammaproteobacteria</taxon>
        <taxon>Oceanospirillales</taxon>
        <taxon>Halomonadaceae</taxon>
        <taxon>Cobetia</taxon>
    </lineage>
</organism>
<proteinExistence type="predicted"/>
<accession>A0AAP4X103</accession>
<gene>
    <name evidence="2" type="ORF">Q4535_05515</name>
</gene>
<evidence type="ECO:0000313" key="2">
    <source>
        <dbReference type="EMBL" id="MDO6671573.1"/>
    </source>
</evidence>
<sequence length="115" mass="12940">MKSELIKSERMPIGLYRVNGLSMSPGLAPGDYVVTLKRWKSRYRTGDIVVAQHPRFGRIIKRIRAIKPDGMLWLEGTHPDSTSTDKMGLLSDHMVKGRVVATVHCQHHIPPANDL</sequence>
<reference evidence="2" key="1">
    <citation type="submission" date="2023-07" db="EMBL/GenBank/DDBJ databases">
        <title>Genome content predicts the carbon catabolic preferences of heterotrophic bacteria.</title>
        <authorList>
            <person name="Gralka M."/>
        </authorList>
    </citation>
    <scope>NUCLEOTIDE SEQUENCE</scope>
    <source>
        <strain evidence="2">C2R13</strain>
    </source>
</reference>
<dbReference type="Gene3D" id="2.10.109.10">
    <property type="entry name" value="Umud Fragment, subunit A"/>
    <property type="match status" value="1"/>
</dbReference>
<dbReference type="AlphaFoldDB" id="A0AAP4X103"/>